<dbReference type="EMBL" id="BMOC01000001">
    <property type="protein sequence ID" value="GGI96906.1"/>
    <property type="molecule type" value="Genomic_DNA"/>
</dbReference>
<comment type="subcellular location">
    <subcellularLocation>
        <location evidence="1">Endomembrane system</location>
        <topology evidence="1">Multi-pass membrane protein</topology>
    </subcellularLocation>
</comment>
<dbReference type="PANTHER" id="PTHR13325">
    <property type="entry name" value="PROTEASE M50 MEMBRANE-BOUND TRANSCRIPTION FACTOR SITE 2 PROTEASE"/>
    <property type="match status" value="1"/>
</dbReference>
<dbReference type="PRINTS" id="PR01000">
    <property type="entry name" value="SREBPS2PTASE"/>
</dbReference>
<organism evidence="7 8">
    <name type="scientific">Halobellus salinus</name>
    <dbReference type="NCBI Taxonomy" id="931585"/>
    <lineage>
        <taxon>Archaea</taxon>
        <taxon>Methanobacteriati</taxon>
        <taxon>Methanobacteriota</taxon>
        <taxon>Stenosarchaea group</taxon>
        <taxon>Halobacteria</taxon>
        <taxon>Halobacteriales</taxon>
        <taxon>Haloferacaceae</taxon>
        <taxon>Halobellus</taxon>
    </lineage>
</organism>
<dbReference type="InterPro" id="IPR008915">
    <property type="entry name" value="Peptidase_M50"/>
</dbReference>
<dbReference type="AlphaFoldDB" id="A0A830EJB6"/>
<reference evidence="7" key="1">
    <citation type="journal article" date="2014" name="Int. J. Syst. Evol. Microbiol.">
        <title>Complete genome sequence of Corynebacterium casei LMG S-19264T (=DSM 44701T), isolated from a smear-ripened cheese.</title>
        <authorList>
            <consortium name="US DOE Joint Genome Institute (JGI-PGF)"/>
            <person name="Walter F."/>
            <person name="Albersmeier A."/>
            <person name="Kalinowski J."/>
            <person name="Ruckert C."/>
        </authorList>
    </citation>
    <scope>NUCLEOTIDE SEQUENCE</scope>
    <source>
        <strain evidence="7">JCM 14359</strain>
    </source>
</reference>
<dbReference type="InterPro" id="IPR041489">
    <property type="entry name" value="PDZ_6"/>
</dbReference>
<feature type="domain" description="PDZ" evidence="6">
    <location>
        <begin position="330"/>
        <end position="408"/>
    </location>
</feature>
<feature type="transmembrane region" description="Helical" evidence="5">
    <location>
        <begin position="478"/>
        <end position="496"/>
    </location>
</feature>
<feature type="transmembrane region" description="Helical" evidence="5">
    <location>
        <begin position="516"/>
        <end position="536"/>
    </location>
</feature>
<feature type="transmembrane region" description="Helical" evidence="5">
    <location>
        <begin position="6"/>
        <end position="22"/>
    </location>
</feature>
<keyword evidence="4 5" id="KW-0472">Membrane</keyword>
<feature type="transmembrane region" description="Helical" evidence="5">
    <location>
        <begin position="192"/>
        <end position="213"/>
    </location>
</feature>
<dbReference type="GO" id="GO:0012505">
    <property type="term" value="C:endomembrane system"/>
    <property type="evidence" value="ECO:0007669"/>
    <property type="project" value="UniProtKB-SubCell"/>
</dbReference>
<evidence type="ECO:0000256" key="5">
    <source>
        <dbReference type="SAM" id="Phobius"/>
    </source>
</evidence>
<dbReference type="Gene3D" id="2.30.42.10">
    <property type="match status" value="2"/>
</dbReference>
<dbReference type="GO" id="GO:0005737">
    <property type="term" value="C:cytoplasm"/>
    <property type="evidence" value="ECO:0007669"/>
    <property type="project" value="TreeGrafter"/>
</dbReference>
<feature type="transmembrane region" description="Helical" evidence="5">
    <location>
        <begin position="576"/>
        <end position="598"/>
    </location>
</feature>
<dbReference type="PANTHER" id="PTHR13325:SF3">
    <property type="entry name" value="MEMBRANE-BOUND TRANSCRIPTION FACTOR SITE-2 PROTEASE"/>
    <property type="match status" value="1"/>
</dbReference>
<dbReference type="CDD" id="cd06159">
    <property type="entry name" value="S2P-M50_PDZ_Arch"/>
    <property type="match status" value="1"/>
</dbReference>
<comment type="caution">
    <text evidence="7">The sequence shown here is derived from an EMBL/GenBank/DDBJ whole genome shotgun (WGS) entry which is preliminary data.</text>
</comment>
<dbReference type="InterPro" id="IPR001193">
    <property type="entry name" value="MBTPS2"/>
</dbReference>
<keyword evidence="2 5" id="KW-0812">Transmembrane</keyword>
<dbReference type="GO" id="GO:0031293">
    <property type="term" value="P:membrane protein intracellular domain proteolysis"/>
    <property type="evidence" value="ECO:0007669"/>
    <property type="project" value="TreeGrafter"/>
</dbReference>
<feature type="transmembrane region" description="Helical" evidence="5">
    <location>
        <begin position="113"/>
        <end position="133"/>
    </location>
</feature>
<feature type="domain" description="PDZ" evidence="6">
    <location>
        <begin position="204"/>
        <end position="272"/>
    </location>
</feature>
<reference evidence="7" key="2">
    <citation type="submission" date="2020-09" db="EMBL/GenBank/DDBJ databases">
        <authorList>
            <person name="Sun Q."/>
            <person name="Ohkuma M."/>
        </authorList>
    </citation>
    <scope>NUCLEOTIDE SEQUENCE</scope>
    <source>
        <strain evidence="7">JCM 14359</strain>
    </source>
</reference>
<dbReference type="GO" id="GO:0016020">
    <property type="term" value="C:membrane"/>
    <property type="evidence" value="ECO:0007669"/>
    <property type="project" value="InterPro"/>
</dbReference>
<evidence type="ECO:0000259" key="6">
    <source>
        <dbReference type="SMART" id="SM00228"/>
    </source>
</evidence>
<evidence type="ECO:0000256" key="3">
    <source>
        <dbReference type="ARBA" id="ARBA00022989"/>
    </source>
</evidence>
<protein>
    <recommendedName>
        <fullName evidence="6">PDZ domain-containing protein</fullName>
    </recommendedName>
</protein>
<name>A0A830EJB6_9EURY</name>
<dbReference type="Pfam" id="PF17820">
    <property type="entry name" value="PDZ_6"/>
    <property type="match status" value="1"/>
</dbReference>
<evidence type="ECO:0000256" key="1">
    <source>
        <dbReference type="ARBA" id="ARBA00004127"/>
    </source>
</evidence>
<dbReference type="RefSeq" id="WP_188785669.1">
    <property type="nucleotide sequence ID" value="NZ_BMOC01000001.1"/>
</dbReference>
<keyword evidence="8" id="KW-1185">Reference proteome</keyword>
<evidence type="ECO:0000256" key="4">
    <source>
        <dbReference type="ARBA" id="ARBA00023136"/>
    </source>
</evidence>
<dbReference type="InterPro" id="IPR036034">
    <property type="entry name" value="PDZ_sf"/>
</dbReference>
<dbReference type="Pfam" id="PF02163">
    <property type="entry name" value="Peptidase_M50"/>
    <property type="match status" value="1"/>
</dbReference>
<dbReference type="Proteomes" id="UP000653099">
    <property type="component" value="Unassembled WGS sequence"/>
</dbReference>
<gene>
    <name evidence="7" type="ORF">GCM10008995_03650</name>
</gene>
<sequence length="604" mass="61783">MNTLLWVLVGLAAYSAVALLLSRRGLLPSSVRLQGPFATVHTKRGRAFIDRIAAPKRFWRAWTNLGVGAALVIMAGMFLFLFLQGIAILQQPPPASSVNQPQNFLVVPGVNDFLPLSVAPEIVFGLLVGLVVHEGGHGILCRVEGIEIESMGVFLLAIIPLGAFVEPDEESQREASRGGKSRMFAAGVTNNFAVTIIAFALLFGPIIASVGVAPGMAVADSYDGSPAAAAGIGPSDRITAVGGVPVDNETTLNAALLGADGRTVTVELDGGASAAGRAARTAEVERSLVVVDSASGNPANLSVDGSAVNVTAVNGSVVTTRAGFADAVGENRVVEVETGRGTVAIPAGAYLTRVAEDGPLAEAGAPTDAGVIVTAIDGQRVVSATELTRVLDGTEPGQTVSVELYYGGSAETHNVELGTNPQDDTGFLGVNIFPGTSGLLVTDFGAQAYPAGTYLELLGGDGGPDATSLSGSIAESPLGTVYISLVLPLASLVFGIPNFPGFTGNVLNFYAVGGPLGGLGGGVFVLANVTFWMAWINLQLALFNCIPGYPLDGGRILRACAEAVVSRLPIPDRNRVVSTITTAVGVTMLASLLILVFGPTLLGG</sequence>
<proteinExistence type="predicted"/>
<dbReference type="SUPFAM" id="SSF50156">
    <property type="entry name" value="PDZ domain-like"/>
    <property type="match status" value="2"/>
</dbReference>
<dbReference type="GO" id="GO:0004222">
    <property type="term" value="F:metalloendopeptidase activity"/>
    <property type="evidence" value="ECO:0007669"/>
    <property type="project" value="InterPro"/>
</dbReference>
<evidence type="ECO:0000313" key="8">
    <source>
        <dbReference type="Proteomes" id="UP000653099"/>
    </source>
</evidence>
<feature type="transmembrane region" description="Helical" evidence="5">
    <location>
        <begin position="65"/>
        <end position="89"/>
    </location>
</feature>
<dbReference type="InterPro" id="IPR001478">
    <property type="entry name" value="PDZ"/>
</dbReference>
<dbReference type="SMART" id="SM00228">
    <property type="entry name" value="PDZ"/>
    <property type="match status" value="2"/>
</dbReference>
<dbReference type="OrthoDB" id="15212at2157"/>
<keyword evidence="3 5" id="KW-1133">Transmembrane helix</keyword>
<evidence type="ECO:0000256" key="2">
    <source>
        <dbReference type="ARBA" id="ARBA00022692"/>
    </source>
</evidence>
<accession>A0A830EJB6</accession>
<evidence type="ECO:0000313" key="7">
    <source>
        <dbReference type="EMBL" id="GGI96906.1"/>
    </source>
</evidence>